<gene>
    <name evidence="2" type="ORF">AMOR_31690</name>
</gene>
<feature type="transmembrane region" description="Helical" evidence="1">
    <location>
        <begin position="96"/>
        <end position="113"/>
    </location>
</feature>
<dbReference type="Pfam" id="PF10688">
    <property type="entry name" value="Imp-YgjV"/>
    <property type="match status" value="1"/>
</dbReference>
<accession>A0ABM7WXC6</accession>
<organism evidence="2 3">
    <name type="scientific">Anaeromyxobacter oryzae</name>
    <dbReference type="NCBI Taxonomy" id="2918170"/>
    <lineage>
        <taxon>Bacteria</taxon>
        <taxon>Pseudomonadati</taxon>
        <taxon>Myxococcota</taxon>
        <taxon>Myxococcia</taxon>
        <taxon>Myxococcales</taxon>
        <taxon>Cystobacterineae</taxon>
        <taxon>Anaeromyxobacteraceae</taxon>
        <taxon>Anaeromyxobacter</taxon>
    </lineage>
</organism>
<dbReference type="PIRSF" id="PIRSF011443">
    <property type="entry name" value="YgjV"/>
    <property type="match status" value="1"/>
</dbReference>
<dbReference type="Proteomes" id="UP001162891">
    <property type="component" value="Chromosome"/>
</dbReference>
<protein>
    <submittedName>
        <fullName evidence="2">Membrane protein</fullName>
    </submittedName>
</protein>
<feature type="transmembrane region" description="Helical" evidence="1">
    <location>
        <begin position="73"/>
        <end position="90"/>
    </location>
</feature>
<proteinExistence type="predicted"/>
<reference evidence="3" key="1">
    <citation type="journal article" date="2022" name="Int. J. Syst. Evol. Microbiol.">
        <title>Anaeromyxobacter oryzae sp. nov., Anaeromyxobacter diazotrophicus sp. nov. and Anaeromyxobacter paludicola sp. nov., isolated from paddy soils.</title>
        <authorList>
            <person name="Itoh H."/>
            <person name="Xu Z."/>
            <person name="Mise K."/>
            <person name="Masuda Y."/>
            <person name="Ushijima N."/>
            <person name="Hayakawa C."/>
            <person name="Shiratori Y."/>
            <person name="Senoo K."/>
        </authorList>
    </citation>
    <scope>NUCLEOTIDE SEQUENCE [LARGE SCALE GENOMIC DNA]</scope>
    <source>
        <strain evidence="3">Red232</strain>
    </source>
</reference>
<keyword evidence="1" id="KW-0472">Membrane</keyword>
<feature type="transmembrane region" description="Helical" evidence="1">
    <location>
        <begin position="6"/>
        <end position="23"/>
    </location>
</feature>
<keyword evidence="3" id="KW-1185">Reference proteome</keyword>
<keyword evidence="1" id="KW-1133">Transmembrane helix</keyword>
<evidence type="ECO:0000256" key="1">
    <source>
        <dbReference type="SAM" id="Phobius"/>
    </source>
</evidence>
<keyword evidence="1" id="KW-0812">Transmembrane</keyword>
<dbReference type="EMBL" id="AP025591">
    <property type="protein sequence ID" value="BDG04173.1"/>
    <property type="molecule type" value="Genomic_DNA"/>
</dbReference>
<dbReference type="InterPro" id="IPR019629">
    <property type="entry name" value="Uncharacterised_HI1736/YgjV"/>
</dbReference>
<dbReference type="InterPro" id="IPR026267">
    <property type="entry name" value="YgjV"/>
</dbReference>
<evidence type="ECO:0000313" key="3">
    <source>
        <dbReference type="Proteomes" id="UP001162891"/>
    </source>
</evidence>
<name>A0ABM7WXC6_9BACT</name>
<sequence length="180" mass="18635">MHPFSPAQLVGYLALVLGVTAFLQRDDRRLKLLVSAESFVYVVHFALLGRPPAASSAAVSAVRTLVAVRYRSAWLAVASVAVNAVLALALSTHGAGWLPVIGSCLGAVAVFTLEGVPMRLVLLTSTAMWLANNVVSRSVGGTILESLIAATSISTIIRMTLAPDAVNGEGATSKPEGVAL</sequence>
<dbReference type="RefSeq" id="WP_248352544.1">
    <property type="nucleotide sequence ID" value="NZ_AP025591.1"/>
</dbReference>
<evidence type="ECO:0000313" key="2">
    <source>
        <dbReference type="EMBL" id="BDG04173.1"/>
    </source>
</evidence>